<dbReference type="PANTHER" id="PTHR43647">
    <property type="entry name" value="DEHYDROGENASE"/>
    <property type="match status" value="1"/>
</dbReference>
<dbReference type="InterPro" id="IPR051593">
    <property type="entry name" value="Ergosterol_Biosynth_ERG27"/>
</dbReference>
<dbReference type="EMBL" id="BN001303">
    <property type="protein sequence ID" value="CBF77659.1"/>
    <property type="molecule type" value="Genomic_DNA"/>
</dbReference>
<dbReference type="Proteomes" id="UP000000560">
    <property type="component" value="Chromosome III"/>
</dbReference>
<feature type="compositionally biased region" description="Acidic residues" evidence="1">
    <location>
        <begin position="352"/>
        <end position="366"/>
    </location>
</feature>
<name>Q5B507_EMENI</name>
<dbReference type="GO" id="GO:0000253">
    <property type="term" value="F:3-beta-hydroxysteroid 3-dehydrogenase (NADP+) activity"/>
    <property type="evidence" value="ECO:0000318"/>
    <property type="project" value="GO_Central"/>
</dbReference>
<dbReference type="VEuPathDB" id="FungiDB:AN4373"/>
<dbReference type="GeneID" id="2872170"/>
<evidence type="ECO:0000313" key="2">
    <source>
        <dbReference type="EMBL" id="CBF77659.1"/>
    </source>
</evidence>
<dbReference type="KEGG" id="ani:ANIA_04373"/>
<protein>
    <recommendedName>
        <fullName evidence="4">Ketoreductase (KR) domain-containing protein</fullName>
    </recommendedName>
</protein>
<sequence>MQETILITGATSSLATRIVHLLLTKYSSSPQDPSLDENGHEYTLLLTSQNPSKIKLKLPKLTSNTNISIRIRKLDLSNLSSVHDFATAISTDVQSGKIPRLRSIICNASYWNLRGDGELTDDGHEGTFQVNYIAQTALVLRLLGAFNPGSGGSIVLLTCDIHRHWPLRSVLGRARGLEKYPPGIPADLNKLVEVESQSHPQSEPQSPEQILEELQEKPKIRKNEKVEYMPRGIQRYTNSKMALIMWMYALNRRLEADLALNTITAISVNPGTLLNSRALRANTPFRLKFLSLFLMTTVRPSLSLLCRLPFVGRKFKAKKTMRSCAEAASGVVDFAFGIKPDSNNASSGDMDTGADEDGDVNDDSDSEGGYYTLTLPTRDVDLPDTDCLNEERQEALWRKTLQWAGISNVNTAIQVEI</sequence>
<feature type="region of interest" description="Disordered" evidence="1">
    <location>
        <begin position="345"/>
        <end position="368"/>
    </location>
</feature>
<feature type="compositionally biased region" description="Low complexity" evidence="1">
    <location>
        <begin position="194"/>
        <end position="209"/>
    </location>
</feature>
<dbReference type="PANTHER" id="PTHR43647:SF4">
    <property type="entry name" value="KETOREDUCTASE (KR) DOMAIN-CONTAINING PROTEIN"/>
    <property type="match status" value="1"/>
</dbReference>
<reference evidence="3" key="2">
    <citation type="journal article" date="2009" name="Fungal Genet. Biol.">
        <title>The 2008 update of the Aspergillus nidulans genome annotation: a community effort.</title>
        <authorList>
            <person name="Wortman J.R."/>
            <person name="Gilsenan J.M."/>
            <person name="Joardar V."/>
            <person name="Deegan J."/>
            <person name="Clutterbuck J."/>
            <person name="Andersen M.R."/>
            <person name="Archer D."/>
            <person name="Bencina M."/>
            <person name="Braus G."/>
            <person name="Coutinho P."/>
            <person name="von Dohren H."/>
            <person name="Doonan J."/>
            <person name="Driessen A.J."/>
            <person name="Durek P."/>
            <person name="Espeso E."/>
            <person name="Fekete E."/>
            <person name="Flipphi M."/>
            <person name="Estrada C.G."/>
            <person name="Geysens S."/>
            <person name="Goldman G."/>
            <person name="de Groot P.W."/>
            <person name="Hansen K."/>
            <person name="Harris S.D."/>
            <person name="Heinekamp T."/>
            <person name="Helmstaedt K."/>
            <person name="Henrissat B."/>
            <person name="Hofmann G."/>
            <person name="Homan T."/>
            <person name="Horio T."/>
            <person name="Horiuchi H."/>
            <person name="James S."/>
            <person name="Jones M."/>
            <person name="Karaffa L."/>
            <person name="Karanyi Z."/>
            <person name="Kato M."/>
            <person name="Keller N."/>
            <person name="Kelly D.E."/>
            <person name="Kiel J.A."/>
            <person name="Kim J.M."/>
            <person name="van der Klei I.J."/>
            <person name="Klis F.M."/>
            <person name="Kovalchuk A."/>
            <person name="Krasevec N."/>
            <person name="Kubicek C.P."/>
            <person name="Liu B."/>
            <person name="Maccabe A."/>
            <person name="Meyer V."/>
            <person name="Mirabito P."/>
            <person name="Miskei M."/>
            <person name="Mos M."/>
            <person name="Mullins J."/>
            <person name="Nelson D.R."/>
            <person name="Nielsen J."/>
            <person name="Oakley B.R."/>
            <person name="Osmani S.A."/>
            <person name="Pakula T."/>
            <person name="Paszewski A."/>
            <person name="Paulsen I."/>
            <person name="Pilsyk S."/>
            <person name="Pocsi I."/>
            <person name="Punt P.J."/>
            <person name="Ram A.F."/>
            <person name="Ren Q."/>
            <person name="Robellet X."/>
            <person name="Robson G."/>
            <person name="Seiboth B."/>
            <person name="van Solingen P."/>
            <person name="Specht T."/>
            <person name="Sun J."/>
            <person name="Taheri-Talesh N."/>
            <person name="Takeshita N."/>
            <person name="Ussery D."/>
            <person name="vanKuyk P.A."/>
            <person name="Visser H."/>
            <person name="van de Vondervoort P.J."/>
            <person name="de Vries R.P."/>
            <person name="Walton J."/>
            <person name="Xiang X."/>
            <person name="Xiong Y."/>
            <person name="Zeng A.P."/>
            <person name="Brandt B.W."/>
            <person name="Cornell M.J."/>
            <person name="van den Hondel C.A."/>
            <person name="Visser J."/>
            <person name="Oliver S.G."/>
            <person name="Turner G."/>
        </authorList>
    </citation>
    <scope>GENOME REANNOTATION</scope>
    <source>
        <strain evidence="3">FGSC A4 / ATCC 38163 / CBS 112.46 / NRRL 194 / M139</strain>
    </source>
</reference>
<keyword evidence="3" id="KW-1185">Reference proteome</keyword>
<dbReference type="RefSeq" id="XP_661977.1">
    <property type="nucleotide sequence ID" value="XM_656885.1"/>
</dbReference>
<dbReference type="HOGENOM" id="CLU_010194_44_3_1"/>
<dbReference type="Gene3D" id="3.40.50.720">
    <property type="entry name" value="NAD(P)-binding Rossmann-like Domain"/>
    <property type="match status" value="1"/>
</dbReference>
<dbReference type="InterPro" id="IPR036291">
    <property type="entry name" value="NAD(P)-bd_dom_sf"/>
</dbReference>
<dbReference type="SUPFAM" id="SSF51735">
    <property type="entry name" value="NAD(P)-binding Rossmann-fold domains"/>
    <property type="match status" value="1"/>
</dbReference>
<accession>Q5B507</accession>
<proteinExistence type="predicted"/>
<dbReference type="InParanoid" id="Q5B507"/>
<organism evidence="2 3">
    <name type="scientific">Emericella nidulans (strain FGSC A4 / ATCC 38163 / CBS 112.46 / NRRL 194 / M139)</name>
    <name type="common">Aspergillus nidulans</name>
    <dbReference type="NCBI Taxonomy" id="227321"/>
    <lineage>
        <taxon>Eukaryota</taxon>
        <taxon>Fungi</taxon>
        <taxon>Dikarya</taxon>
        <taxon>Ascomycota</taxon>
        <taxon>Pezizomycotina</taxon>
        <taxon>Eurotiomycetes</taxon>
        <taxon>Eurotiomycetidae</taxon>
        <taxon>Eurotiales</taxon>
        <taxon>Aspergillaceae</taxon>
        <taxon>Aspergillus</taxon>
        <taxon>Aspergillus subgen. Nidulantes</taxon>
    </lineage>
</organism>
<feature type="region of interest" description="Disordered" evidence="1">
    <location>
        <begin position="194"/>
        <end position="216"/>
    </location>
</feature>
<dbReference type="AlphaFoldDB" id="Q5B507"/>
<dbReference type="GO" id="GO:0005789">
    <property type="term" value="C:endoplasmic reticulum membrane"/>
    <property type="evidence" value="ECO:0000318"/>
    <property type="project" value="GO_Central"/>
</dbReference>
<evidence type="ECO:0000256" key="1">
    <source>
        <dbReference type="SAM" id="MobiDB-lite"/>
    </source>
</evidence>
<dbReference type="OrthoDB" id="191139at2759"/>
<evidence type="ECO:0000313" key="3">
    <source>
        <dbReference type="Proteomes" id="UP000000560"/>
    </source>
</evidence>
<accession>C8V8X0</accession>
<reference evidence="3" key="1">
    <citation type="journal article" date="2005" name="Nature">
        <title>Sequencing of Aspergillus nidulans and comparative analysis with A. fumigatus and A. oryzae.</title>
        <authorList>
            <person name="Galagan J.E."/>
            <person name="Calvo S.E."/>
            <person name="Cuomo C."/>
            <person name="Ma L.J."/>
            <person name="Wortman J.R."/>
            <person name="Batzoglou S."/>
            <person name="Lee S.I."/>
            <person name="Basturkmen M."/>
            <person name="Spevak C.C."/>
            <person name="Clutterbuck J."/>
            <person name="Kapitonov V."/>
            <person name="Jurka J."/>
            <person name="Scazzocchio C."/>
            <person name="Farman M."/>
            <person name="Butler J."/>
            <person name="Purcell S."/>
            <person name="Harris S."/>
            <person name="Braus G.H."/>
            <person name="Draht O."/>
            <person name="Busch S."/>
            <person name="D'Enfert C."/>
            <person name="Bouchier C."/>
            <person name="Goldman G.H."/>
            <person name="Bell-Pedersen D."/>
            <person name="Griffiths-Jones S."/>
            <person name="Doonan J.H."/>
            <person name="Yu J."/>
            <person name="Vienken K."/>
            <person name="Pain A."/>
            <person name="Freitag M."/>
            <person name="Selker E.U."/>
            <person name="Archer D.B."/>
            <person name="Penalva M.A."/>
            <person name="Oakley B.R."/>
            <person name="Momany M."/>
            <person name="Tanaka T."/>
            <person name="Kumagai T."/>
            <person name="Asai K."/>
            <person name="Machida M."/>
            <person name="Nierman W.C."/>
            <person name="Denning D.W."/>
            <person name="Caddick M."/>
            <person name="Hynes M."/>
            <person name="Paoletti M."/>
            <person name="Fischer R."/>
            <person name="Miller B."/>
            <person name="Dyer P."/>
            <person name="Sachs M.S."/>
            <person name="Osmani S.A."/>
            <person name="Birren B.W."/>
        </authorList>
    </citation>
    <scope>NUCLEOTIDE SEQUENCE [LARGE SCALE GENOMIC DNA]</scope>
    <source>
        <strain evidence="3">FGSC A4 / ATCC 38163 / CBS 112.46 / NRRL 194 / M139</strain>
    </source>
</reference>
<evidence type="ECO:0008006" key="4">
    <source>
        <dbReference type="Google" id="ProtNLM"/>
    </source>
</evidence>
<gene>
    <name evidence="2" type="ORF">ANIA_04373</name>
</gene>
<dbReference type="GO" id="GO:0005811">
    <property type="term" value="C:lipid droplet"/>
    <property type="evidence" value="ECO:0000318"/>
    <property type="project" value="GO_Central"/>
</dbReference>
<dbReference type="eggNOG" id="KOG1208">
    <property type="taxonomic scope" value="Eukaryota"/>
</dbReference>
<dbReference type="OMA" id="HRYANAK"/>